<keyword evidence="1" id="KW-1133">Transmembrane helix</keyword>
<evidence type="ECO:0000313" key="2">
    <source>
        <dbReference type="EMBL" id="WLJ26219.1"/>
    </source>
</evidence>
<keyword evidence="1" id="KW-0812">Transmembrane</keyword>
<accession>A0AA49X449</accession>
<keyword evidence="1" id="KW-0472">Membrane</keyword>
<dbReference type="EMBL" id="OQ890323">
    <property type="protein sequence ID" value="WLJ26219.1"/>
    <property type="molecule type" value="Genomic_DNA"/>
</dbReference>
<name>A0AA49X449_9VIRU</name>
<proteinExistence type="predicted"/>
<protein>
    <submittedName>
        <fullName evidence="2">Uncharacterized protein</fullName>
    </submittedName>
</protein>
<reference evidence="2" key="1">
    <citation type="submission" date="2023-04" db="EMBL/GenBank/DDBJ databases">
        <title>The human skin virome in hidradenitis suppurativa patients.</title>
        <authorList>
            <person name="Jansen D."/>
        </authorList>
    </citation>
    <scope>NUCLEOTIDE SEQUENCE</scope>
    <source>
        <strain evidence="2">VC4_HSPhageB</strain>
    </source>
</reference>
<evidence type="ECO:0000256" key="1">
    <source>
        <dbReference type="SAM" id="Phobius"/>
    </source>
</evidence>
<organism evidence="2">
    <name type="scientific">Firmicutes phage HS17</name>
    <dbReference type="NCBI Taxonomy" id="3056395"/>
    <lineage>
        <taxon>Viruses</taxon>
    </lineage>
</organism>
<sequence>MSCNHFLSHCVELIILPVFGSVNSFSVVFFFFYYFFVVFFT</sequence>
<feature type="transmembrane region" description="Helical" evidence="1">
    <location>
        <begin position="14"/>
        <end position="40"/>
    </location>
</feature>